<dbReference type="AlphaFoldDB" id="A0A1V4BVL8"/>
<organism evidence="1 2">
    <name type="scientific">Microcystis aeruginosa KW</name>
    <dbReference type="NCBI Taxonomy" id="1960155"/>
    <lineage>
        <taxon>Bacteria</taxon>
        <taxon>Bacillati</taxon>
        <taxon>Cyanobacteriota</taxon>
        <taxon>Cyanophyceae</taxon>
        <taxon>Oscillatoriophycideae</taxon>
        <taxon>Chroococcales</taxon>
        <taxon>Microcystaceae</taxon>
        <taxon>Microcystis</taxon>
    </lineage>
</organism>
<dbReference type="Proteomes" id="UP000189835">
    <property type="component" value="Unassembled WGS sequence"/>
</dbReference>
<reference evidence="1 2" key="1">
    <citation type="submission" date="2017-02" db="EMBL/GenBank/DDBJ databases">
        <title>Genome sequence of Microcystis aeruginosa KW.</title>
        <authorList>
            <person name="Oh H.-M."/>
            <person name="Ahn C.-Y."/>
            <person name="Jeong H."/>
            <person name="Srivastava A."/>
            <person name="Lee H.-G."/>
            <person name="Kang S.-R."/>
        </authorList>
    </citation>
    <scope>NUCLEOTIDE SEQUENCE [LARGE SCALE GENOMIC DNA]</scope>
    <source>
        <strain evidence="1 2">KW</strain>
    </source>
</reference>
<name>A0A1V4BVL8_MICAE</name>
<sequence>MLKDIESEKIKIPIYCHWLKVYGLDALSFCLSTLDFATEFLCKKIYSLEFNFSGSNPVFLWI</sequence>
<gene>
    <name evidence="1" type="ORF">B1L04_03955</name>
</gene>
<evidence type="ECO:0000313" key="1">
    <source>
        <dbReference type="EMBL" id="OPF18644.1"/>
    </source>
</evidence>
<accession>A0A1V4BVL8</accession>
<proteinExistence type="predicted"/>
<comment type="caution">
    <text evidence="1">The sequence shown here is derived from an EMBL/GenBank/DDBJ whole genome shotgun (WGS) entry which is preliminary data.</text>
</comment>
<evidence type="ECO:0000313" key="2">
    <source>
        <dbReference type="Proteomes" id="UP000189835"/>
    </source>
</evidence>
<protein>
    <submittedName>
        <fullName evidence="1">Uncharacterized protein</fullName>
    </submittedName>
</protein>
<dbReference type="EMBL" id="MVGR01000003">
    <property type="protein sequence ID" value="OPF18644.1"/>
    <property type="molecule type" value="Genomic_DNA"/>
</dbReference>